<dbReference type="Gene3D" id="3.40.50.720">
    <property type="entry name" value="NAD(P)-binding Rossmann-like Domain"/>
    <property type="match status" value="1"/>
</dbReference>
<dbReference type="PANTHER" id="PTHR13812">
    <property type="entry name" value="KETIMINE REDUCTASE MU-CRYSTALLIN"/>
    <property type="match status" value="1"/>
</dbReference>
<evidence type="ECO:0000313" key="4">
    <source>
        <dbReference type="Proteomes" id="UP001481677"/>
    </source>
</evidence>
<reference evidence="1 4" key="3">
    <citation type="submission" date="2024-01" db="EMBL/GenBank/DDBJ databases">
        <title>The diversity of rhizobia nodulating Mimosa spp. in eleven states of Brazil covering several biomes is determined by host plant, location, and edaphic factors.</title>
        <authorList>
            <person name="Rouws L."/>
            <person name="Barauna A."/>
            <person name="Beukes C."/>
            <person name="De Faria S.M."/>
            <person name="Gross E."/>
            <person name="Dos Reis Junior F.B."/>
            <person name="Simon M."/>
            <person name="Maluk M."/>
            <person name="Odee D.W."/>
            <person name="Kenicer G."/>
            <person name="Young J.P.W."/>
            <person name="Reis V.M."/>
            <person name="Zilli J."/>
            <person name="James E.K."/>
        </authorList>
    </citation>
    <scope>NUCLEOTIDE SEQUENCE [LARGE SCALE GENOMIC DNA]</scope>
    <source>
        <strain evidence="1 4">JPY530</strain>
    </source>
</reference>
<dbReference type="InterPro" id="IPR036291">
    <property type="entry name" value="NAD(P)-bd_dom_sf"/>
</dbReference>
<dbReference type="EC" id="1.5.1.1" evidence="1"/>
<dbReference type="Proteomes" id="UP001481677">
    <property type="component" value="Unassembled WGS sequence"/>
</dbReference>
<dbReference type="EMBL" id="JAZHGA010000019">
    <property type="protein sequence ID" value="MEM5342892.1"/>
    <property type="molecule type" value="Genomic_DNA"/>
</dbReference>
<name>A0A5C6VJ49_9BURK</name>
<accession>A0A5C6VJ49</accession>
<dbReference type="PIRSF" id="PIRSF001439">
    <property type="entry name" value="CryM"/>
    <property type="match status" value="1"/>
</dbReference>
<evidence type="ECO:0000313" key="1">
    <source>
        <dbReference type="EMBL" id="MEM5342892.1"/>
    </source>
</evidence>
<dbReference type="InterPro" id="IPR003462">
    <property type="entry name" value="ODC_Mu_crystall"/>
</dbReference>
<sequence length="302" mass="31595">MDKISVFDAAATAALLDFIPLVDALAEASVEHDRGEIHSPVRVGVPLNDNGVVLSMPASAPDVAIHKLVSVSPDNAKQNLPTIFGTVTVCNGQTGRPEFILDGPTVTSRRTAALSMLGVRVLHPSTPQVFLIIGTGQQAQTHALAIHALYPTARVLVKGLNNSFEDTFCGTLASQGVHVEPCGDGIPDDVDTVITVTTSKVPVYAEAAKAPRLVIGVGAFTPDAAEIAQETVRASRIFVDDLNATRAEAGDLIQADVDWSQVRTLGSAVGENVRKDAPIVLKTVGSGAWDLAACRVARAALK</sequence>
<dbReference type="EMBL" id="VOQS01000003">
    <property type="protein sequence ID" value="TXC84684.1"/>
    <property type="molecule type" value="Genomic_DNA"/>
</dbReference>
<keyword evidence="1" id="KW-0560">Oxidoreductase</keyword>
<keyword evidence="4" id="KW-1185">Reference proteome</keyword>
<dbReference type="InterPro" id="IPR053444">
    <property type="entry name" value="Pyr2C_reductase-like"/>
</dbReference>
<dbReference type="Proteomes" id="UP000321776">
    <property type="component" value="Unassembled WGS sequence"/>
</dbReference>
<dbReference type="Pfam" id="PF02423">
    <property type="entry name" value="OCD_Mu_crystall"/>
    <property type="match status" value="1"/>
</dbReference>
<dbReference type="NCBIfam" id="NF005603">
    <property type="entry name" value="PRK07340.1"/>
    <property type="match status" value="1"/>
</dbReference>
<evidence type="ECO:0000313" key="2">
    <source>
        <dbReference type="EMBL" id="TXC84684.1"/>
    </source>
</evidence>
<organism evidence="2 3">
    <name type="scientific">Paraburkholderia azotifigens</name>
    <dbReference type="NCBI Taxonomy" id="2057004"/>
    <lineage>
        <taxon>Bacteria</taxon>
        <taxon>Pseudomonadati</taxon>
        <taxon>Pseudomonadota</taxon>
        <taxon>Betaproteobacteria</taxon>
        <taxon>Burkholderiales</taxon>
        <taxon>Burkholderiaceae</taxon>
        <taxon>Paraburkholderia</taxon>
    </lineage>
</organism>
<protein>
    <submittedName>
        <fullName evidence="1">Bifunctional Delta(1)-pyrroline-2-carboxylate/Delta(1)-piperideine-2-carboxylate reductase</fullName>
        <ecNumber evidence="1">1.5.1.1</ecNumber>
    </submittedName>
    <submittedName>
        <fullName evidence="2">Delta(1)-pyrroline-2-carboxylate reductase family protein</fullName>
    </submittedName>
</protein>
<gene>
    <name evidence="1" type="primary">lhpI</name>
    <name evidence="2" type="ORF">FRZ40_31140</name>
    <name evidence="1" type="ORF">V4C56_25125</name>
</gene>
<comment type="caution">
    <text evidence="2">The sequence shown here is derived from an EMBL/GenBank/DDBJ whole genome shotgun (WGS) entry which is preliminary data.</text>
</comment>
<dbReference type="Gene3D" id="3.30.1780.10">
    <property type="entry name" value="ornithine cyclodeaminase, domain 1"/>
    <property type="match status" value="1"/>
</dbReference>
<dbReference type="PANTHER" id="PTHR13812:SF19">
    <property type="entry name" value="KETIMINE REDUCTASE MU-CRYSTALLIN"/>
    <property type="match status" value="1"/>
</dbReference>
<reference evidence="2" key="2">
    <citation type="submission" date="2019-08" db="EMBL/GenBank/DDBJ databases">
        <authorList>
            <person name="Im W.-T."/>
        </authorList>
    </citation>
    <scope>NUCLEOTIDE SEQUENCE</scope>
    <source>
        <strain evidence="2">NF 2-5-3</strain>
    </source>
</reference>
<dbReference type="NCBIfam" id="NF045512">
    <property type="entry name" value="PyrPipCarbRedLhpI"/>
    <property type="match status" value="1"/>
</dbReference>
<dbReference type="InterPro" id="IPR023401">
    <property type="entry name" value="ODC_N"/>
</dbReference>
<proteinExistence type="predicted"/>
<dbReference type="RefSeq" id="WP_028368992.1">
    <property type="nucleotide sequence ID" value="NZ_JAZHFZ010000018.1"/>
</dbReference>
<evidence type="ECO:0000313" key="3">
    <source>
        <dbReference type="Proteomes" id="UP000321776"/>
    </source>
</evidence>
<dbReference type="SUPFAM" id="SSF51735">
    <property type="entry name" value="NAD(P)-binding Rossmann-fold domains"/>
    <property type="match status" value="1"/>
</dbReference>
<reference evidence="2 3" key="1">
    <citation type="journal article" date="2018" name="Int. J. Syst. Evol. Microbiol.">
        <title>Paraburkholderia azotifigens sp. nov., a nitrogen-fixing bacterium isolated from paddy soil.</title>
        <authorList>
            <person name="Choi G.M."/>
            <person name="Im W.T."/>
        </authorList>
    </citation>
    <scope>NUCLEOTIDE SEQUENCE [LARGE SCALE GENOMIC DNA]</scope>
    <source>
        <strain evidence="2 3">NF 2-5-3</strain>
    </source>
</reference>
<dbReference type="GO" id="GO:0042562">
    <property type="term" value="F:hormone binding"/>
    <property type="evidence" value="ECO:0007669"/>
    <property type="project" value="TreeGrafter"/>
</dbReference>
<dbReference type="GO" id="GO:0005737">
    <property type="term" value="C:cytoplasm"/>
    <property type="evidence" value="ECO:0007669"/>
    <property type="project" value="TreeGrafter"/>
</dbReference>
<dbReference type="GO" id="GO:0050241">
    <property type="term" value="F:pyrroline-2-carboxylate reductase activity"/>
    <property type="evidence" value="ECO:0007669"/>
    <property type="project" value="UniProtKB-EC"/>
</dbReference>
<dbReference type="AlphaFoldDB" id="A0A5C6VJ49"/>